<dbReference type="InterPro" id="IPR028098">
    <property type="entry name" value="Glyco_trans_4-like_N"/>
</dbReference>
<dbReference type="STRING" id="714315.GCA_000516535_02251"/>
<gene>
    <name evidence="1" type="ORF">JCM16774_2257</name>
</gene>
<dbReference type="CDD" id="cd03801">
    <property type="entry name" value="GT4_PimA-like"/>
    <property type="match status" value="1"/>
</dbReference>
<reference evidence="1 2" key="1">
    <citation type="submission" date="2019-07" db="EMBL/GenBank/DDBJ databases">
        <title>Complete Genome Sequence of Leptotrichia goodfellowii Strain JCM 16774.</title>
        <authorList>
            <person name="Watanabe S."/>
            <person name="Cui L."/>
        </authorList>
    </citation>
    <scope>NUCLEOTIDE SEQUENCE [LARGE SCALE GENOMIC DNA]</scope>
    <source>
        <strain evidence="1 2">JCM16774</strain>
    </source>
</reference>
<dbReference type="AlphaFoldDB" id="A0A510JGB9"/>
<dbReference type="RefSeq" id="WP_026738350.1">
    <property type="nucleotide sequence ID" value="NZ_AP019822.1"/>
</dbReference>
<dbReference type="SUPFAM" id="SSF53756">
    <property type="entry name" value="UDP-Glycosyltransferase/glycogen phosphorylase"/>
    <property type="match status" value="1"/>
</dbReference>
<dbReference type="GO" id="GO:0016757">
    <property type="term" value="F:glycosyltransferase activity"/>
    <property type="evidence" value="ECO:0007669"/>
    <property type="project" value="InterPro"/>
</dbReference>
<dbReference type="OrthoDB" id="9803279at2"/>
<sequence>MENQNKSIIYLGFNNPMIHKRGVENVILFQSRSLEKNTKKYYIFFGEKDERFMWEDINCISIKHNLFRFLKMNKKIKEISKKEMTIIHSHNYLMSFFLLKKTDIFTVHDGLYYLSKQVNHKFKNIFKFIEKRVYKKTRLVHFISEFSKEQSLYQGNKSRIIYNTTPLEEVKINYGKKKQETDKLKIFTVRSMEERANIDLLIELAEKKQDYDIKIAGKGPLLNKYKKIINDKKLSNIELLGYISDEEVGKYYFDCDIVVVTAKYGEGFGLPIIEGYLYNKPVFASNICAVPEIIINKDFLVENNLKDLEMKIEKYLSKKENITDFKEYYNKKFSYKKILEKYKELLYK</sequence>
<dbReference type="PANTHER" id="PTHR46401">
    <property type="entry name" value="GLYCOSYLTRANSFERASE WBBK-RELATED"/>
    <property type="match status" value="1"/>
</dbReference>
<dbReference type="Gene3D" id="3.40.50.2000">
    <property type="entry name" value="Glycogen Phosphorylase B"/>
    <property type="match status" value="2"/>
</dbReference>
<dbReference type="KEGG" id="lgo:JCM16774_2257"/>
<dbReference type="Pfam" id="PF13439">
    <property type="entry name" value="Glyco_transf_4"/>
    <property type="match status" value="1"/>
</dbReference>
<proteinExistence type="predicted"/>
<dbReference type="Proteomes" id="UP000321606">
    <property type="component" value="Chromosome"/>
</dbReference>
<keyword evidence="1" id="KW-0808">Transferase</keyword>
<name>A0A510JGB9_9FUSO</name>
<dbReference type="PANTHER" id="PTHR46401:SF2">
    <property type="entry name" value="GLYCOSYLTRANSFERASE WBBK-RELATED"/>
    <property type="match status" value="1"/>
</dbReference>
<dbReference type="EMBL" id="AP019822">
    <property type="protein sequence ID" value="BBM37295.1"/>
    <property type="molecule type" value="Genomic_DNA"/>
</dbReference>
<accession>A0A510JGB9</accession>
<dbReference type="Pfam" id="PF00534">
    <property type="entry name" value="Glycos_transf_1"/>
    <property type="match status" value="1"/>
</dbReference>
<organism evidence="1 2">
    <name type="scientific">Pseudoleptotrichia goodfellowii</name>
    <dbReference type="NCBI Taxonomy" id="157692"/>
    <lineage>
        <taxon>Bacteria</taxon>
        <taxon>Fusobacteriati</taxon>
        <taxon>Fusobacteriota</taxon>
        <taxon>Fusobacteriia</taxon>
        <taxon>Fusobacteriales</taxon>
        <taxon>Leptotrichiaceae</taxon>
        <taxon>Pseudoleptotrichia</taxon>
    </lineage>
</organism>
<evidence type="ECO:0000313" key="2">
    <source>
        <dbReference type="Proteomes" id="UP000321606"/>
    </source>
</evidence>
<evidence type="ECO:0000313" key="1">
    <source>
        <dbReference type="EMBL" id="BBM37295.1"/>
    </source>
</evidence>
<protein>
    <submittedName>
        <fullName evidence="1">Glycosyltransferase, group 1 family protein</fullName>
    </submittedName>
</protein>
<dbReference type="InterPro" id="IPR001296">
    <property type="entry name" value="Glyco_trans_1"/>
</dbReference>